<sequence>MASTLRALRRRILTPDISETKLSTRGFHDKGPEARFLLESVGRTFLAGFARAAESQGPDDITTLDAIEPQYRGFAYEGAGMAYALMDGLSLGPARRTARFLSGAGDRHIYMAYVGVGWAMARLPRMRWAKASAAAGDPLLRWLVLDGYGFHQAYFHTARYVRDQHEEAAFPWPADDPTGYAHHAIDQGIGRAVWFVAGSSATLACDLIDRFPERRRRDLYSGAGLAATYAGGGDEGELRTLWNRAGQHRPWVSQASAFAAQARVRAGLVVGHTVLATGVFCDLTPEEAGALTDTAVPDHPASTGPTYEMWRNNVADVFIQRGWY</sequence>
<evidence type="ECO:0008006" key="3">
    <source>
        <dbReference type="Google" id="ProtNLM"/>
    </source>
</evidence>
<dbReference type="EMBL" id="JADOUF010000001">
    <property type="protein sequence ID" value="MBG6134999.1"/>
    <property type="molecule type" value="Genomic_DNA"/>
</dbReference>
<reference evidence="1" key="1">
    <citation type="submission" date="2020-11" db="EMBL/GenBank/DDBJ databases">
        <title>Sequencing the genomes of 1000 actinobacteria strains.</title>
        <authorList>
            <person name="Klenk H.-P."/>
        </authorList>
    </citation>
    <scope>NUCLEOTIDE SEQUENCE</scope>
    <source>
        <strain evidence="1">DSM 45356</strain>
    </source>
</reference>
<keyword evidence="2" id="KW-1185">Reference proteome</keyword>
<dbReference type="InterPro" id="IPR012964">
    <property type="entry name" value="DUF1702"/>
</dbReference>
<comment type="caution">
    <text evidence="1">The sequence shown here is derived from an EMBL/GenBank/DDBJ whole genome shotgun (WGS) entry which is preliminary data.</text>
</comment>
<dbReference type="Pfam" id="PF08012">
    <property type="entry name" value="DUF1702"/>
    <property type="match status" value="1"/>
</dbReference>
<protein>
    <recommendedName>
        <fullName evidence="3">DUF1702 family protein</fullName>
    </recommendedName>
</protein>
<name>A0A8J7GL54_9ACTN</name>
<proteinExistence type="predicted"/>
<organism evidence="1 2">
    <name type="scientific">Longispora fulva</name>
    <dbReference type="NCBI Taxonomy" id="619741"/>
    <lineage>
        <taxon>Bacteria</taxon>
        <taxon>Bacillati</taxon>
        <taxon>Actinomycetota</taxon>
        <taxon>Actinomycetes</taxon>
        <taxon>Micromonosporales</taxon>
        <taxon>Micromonosporaceae</taxon>
        <taxon>Longispora</taxon>
    </lineage>
</organism>
<evidence type="ECO:0000313" key="1">
    <source>
        <dbReference type="EMBL" id="MBG6134999.1"/>
    </source>
</evidence>
<dbReference type="Proteomes" id="UP000622552">
    <property type="component" value="Unassembled WGS sequence"/>
</dbReference>
<accession>A0A8J7GL54</accession>
<evidence type="ECO:0000313" key="2">
    <source>
        <dbReference type="Proteomes" id="UP000622552"/>
    </source>
</evidence>
<dbReference type="AlphaFoldDB" id="A0A8J7GL54"/>
<gene>
    <name evidence="1" type="ORF">IW245_001193</name>
</gene>
<dbReference type="RefSeq" id="WP_197002170.1">
    <property type="nucleotide sequence ID" value="NZ_BONS01000004.1"/>
</dbReference>